<proteinExistence type="predicted"/>
<reference evidence="2 3" key="1">
    <citation type="submission" date="2017-06" db="EMBL/GenBank/DDBJ databases">
        <authorList>
            <person name="Kim H.J."/>
            <person name="Triplett B.A."/>
        </authorList>
    </citation>
    <scope>NUCLEOTIDE SEQUENCE [LARGE SCALE GENOMIC DNA]</scope>
    <source>
        <strain evidence="2 3">594</strain>
    </source>
</reference>
<dbReference type="Gene3D" id="3.40.50.150">
    <property type="entry name" value="Vaccinia Virus protein VP39"/>
    <property type="match status" value="1"/>
</dbReference>
<accession>A0A246I6R3</accession>
<dbReference type="Proteomes" id="UP000197090">
    <property type="component" value="Unassembled WGS sequence"/>
</dbReference>
<sequence length="185" mass="20716">MNRLPLNSVRGRIRAYIERHAGALGDDVLEVGSRIHDPAAWWCTNRDLANGQWTGIDMQAGEGVDQVADIHDLPAEWSRRFSGIVCSEVLEHVARPWLALPELRRVLQPGGLLVITTLFAFPEHGYPDDYYRYSQSGLRLLLADAGFSDIATEYAGEVPIELNDHGERGVARRRLPMHTFAVARC</sequence>
<evidence type="ECO:0000313" key="2">
    <source>
        <dbReference type="EMBL" id="OWQ73781.1"/>
    </source>
</evidence>
<evidence type="ECO:0000313" key="3">
    <source>
        <dbReference type="Proteomes" id="UP000197090"/>
    </source>
</evidence>
<dbReference type="CDD" id="cd02440">
    <property type="entry name" value="AdoMet_MTases"/>
    <property type="match status" value="1"/>
</dbReference>
<feature type="domain" description="Methyltransferase type 11" evidence="1">
    <location>
        <begin position="66"/>
        <end position="115"/>
    </location>
</feature>
<dbReference type="SUPFAM" id="SSF53335">
    <property type="entry name" value="S-adenosyl-L-methionine-dependent methyltransferases"/>
    <property type="match status" value="1"/>
</dbReference>
<dbReference type="RefSeq" id="WP_088497102.1">
    <property type="nucleotide sequence ID" value="NZ_NIVX01000076.1"/>
</dbReference>
<dbReference type="EMBL" id="NIVX01000076">
    <property type="protein sequence ID" value="OWQ73781.1"/>
    <property type="molecule type" value="Genomic_DNA"/>
</dbReference>
<gene>
    <name evidence="2" type="ORF">CEE63_11540</name>
</gene>
<dbReference type="AlphaFoldDB" id="A0A246I6R3"/>
<protein>
    <recommendedName>
        <fullName evidence="1">Methyltransferase type 11 domain-containing protein</fullName>
    </recommendedName>
</protein>
<organism evidence="2 3">
    <name type="scientific">Stenotrophomonas maltophilia</name>
    <name type="common">Pseudomonas maltophilia</name>
    <name type="synonym">Xanthomonas maltophilia</name>
    <dbReference type="NCBI Taxonomy" id="40324"/>
    <lineage>
        <taxon>Bacteria</taxon>
        <taxon>Pseudomonadati</taxon>
        <taxon>Pseudomonadota</taxon>
        <taxon>Gammaproteobacteria</taxon>
        <taxon>Lysobacterales</taxon>
        <taxon>Lysobacteraceae</taxon>
        <taxon>Stenotrophomonas</taxon>
        <taxon>Stenotrophomonas maltophilia group</taxon>
    </lineage>
</organism>
<dbReference type="InterPro" id="IPR013216">
    <property type="entry name" value="Methyltransf_11"/>
</dbReference>
<comment type="caution">
    <text evidence="2">The sequence shown here is derived from an EMBL/GenBank/DDBJ whole genome shotgun (WGS) entry which is preliminary data.</text>
</comment>
<evidence type="ECO:0000259" key="1">
    <source>
        <dbReference type="Pfam" id="PF08241"/>
    </source>
</evidence>
<dbReference type="InterPro" id="IPR029063">
    <property type="entry name" value="SAM-dependent_MTases_sf"/>
</dbReference>
<dbReference type="Pfam" id="PF08241">
    <property type="entry name" value="Methyltransf_11"/>
    <property type="match status" value="1"/>
</dbReference>
<name>A0A246I6R3_STEMA</name>
<dbReference type="GO" id="GO:0008757">
    <property type="term" value="F:S-adenosylmethionine-dependent methyltransferase activity"/>
    <property type="evidence" value="ECO:0007669"/>
    <property type="project" value="InterPro"/>
</dbReference>